<dbReference type="Proteomes" id="UP000314294">
    <property type="component" value="Unassembled WGS sequence"/>
</dbReference>
<dbReference type="AlphaFoldDB" id="A0A4Z2GMV4"/>
<keyword evidence="3" id="KW-1185">Reference proteome</keyword>
<protein>
    <submittedName>
        <fullName evidence="2">Uncharacterized protein</fullName>
    </submittedName>
</protein>
<dbReference type="EMBL" id="SRLO01000472">
    <property type="protein sequence ID" value="TNN54887.1"/>
    <property type="molecule type" value="Genomic_DNA"/>
</dbReference>
<reference evidence="2 3" key="1">
    <citation type="submission" date="2019-03" db="EMBL/GenBank/DDBJ databases">
        <title>First draft genome of Liparis tanakae, snailfish: a comprehensive survey of snailfish specific genes.</title>
        <authorList>
            <person name="Kim W."/>
            <person name="Song I."/>
            <person name="Jeong J.-H."/>
            <person name="Kim D."/>
            <person name="Kim S."/>
            <person name="Ryu S."/>
            <person name="Song J.Y."/>
            <person name="Lee S.K."/>
        </authorList>
    </citation>
    <scope>NUCLEOTIDE SEQUENCE [LARGE SCALE GENOMIC DNA]</scope>
    <source>
        <tissue evidence="2">Muscle</tissue>
    </source>
</reference>
<proteinExistence type="predicted"/>
<comment type="caution">
    <text evidence="2">The sequence shown here is derived from an EMBL/GenBank/DDBJ whole genome shotgun (WGS) entry which is preliminary data.</text>
</comment>
<evidence type="ECO:0000313" key="3">
    <source>
        <dbReference type="Proteomes" id="UP000314294"/>
    </source>
</evidence>
<evidence type="ECO:0000256" key="1">
    <source>
        <dbReference type="SAM" id="MobiDB-lite"/>
    </source>
</evidence>
<organism evidence="2 3">
    <name type="scientific">Liparis tanakae</name>
    <name type="common">Tanaka's snailfish</name>
    <dbReference type="NCBI Taxonomy" id="230148"/>
    <lineage>
        <taxon>Eukaryota</taxon>
        <taxon>Metazoa</taxon>
        <taxon>Chordata</taxon>
        <taxon>Craniata</taxon>
        <taxon>Vertebrata</taxon>
        <taxon>Euteleostomi</taxon>
        <taxon>Actinopterygii</taxon>
        <taxon>Neopterygii</taxon>
        <taxon>Teleostei</taxon>
        <taxon>Neoteleostei</taxon>
        <taxon>Acanthomorphata</taxon>
        <taxon>Eupercaria</taxon>
        <taxon>Perciformes</taxon>
        <taxon>Cottioidei</taxon>
        <taxon>Cottales</taxon>
        <taxon>Liparidae</taxon>
        <taxon>Liparis</taxon>
    </lineage>
</organism>
<gene>
    <name evidence="2" type="ORF">EYF80_034917</name>
</gene>
<feature type="compositionally biased region" description="Polar residues" evidence="1">
    <location>
        <begin position="206"/>
        <end position="217"/>
    </location>
</feature>
<accession>A0A4Z2GMV4</accession>
<sequence>MRLACGRSYDYALEVDVVNLTSLIWLQDEVELGGRVDDLVEAHHVGVLHHLHASHLLEKVRPRHRVQLGLIYHLHRHLEEQTILDQSVPACVCGHAAHTFSPVKTWRASFTTAKCPRPSVLSRSYRPAIFPSRWRFSPAMAGEGGGASFWTMGSGCETTPPGGRGRGFLFQESTCVPRAQTAAKRHTESTQKNIPAGRSSSRRDPNTQLRNHSYTWI</sequence>
<feature type="region of interest" description="Disordered" evidence="1">
    <location>
        <begin position="179"/>
        <end position="217"/>
    </location>
</feature>
<evidence type="ECO:0000313" key="2">
    <source>
        <dbReference type="EMBL" id="TNN54887.1"/>
    </source>
</evidence>
<name>A0A4Z2GMV4_9TELE</name>